<evidence type="ECO:0000256" key="1">
    <source>
        <dbReference type="SAM" id="SignalP"/>
    </source>
</evidence>
<protein>
    <submittedName>
        <fullName evidence="3">Phospholipid-binding domain protein</fullName>
    </submittedName>
</protein>
<dbReference type="Pfam" id="PF04972">
    <property type="entry name" value="BON"/>
    <property type="match status" value="2"/>
</dbReference>
<keyword evidence="4" id="KW-1185">Reference proteome</keyword>
<dbReference type="PATRIC" id="fig|762967.3.peg.34"/>
<feature type="signal peptide" evidence="1">
    <location>
        <begin position="1"/>
        <end position="19"/>
    </location>
</feature>
<gene>
    <name evidence="3" type="ORF">HMPREF9440_00038</name>
</gene>
<dbReference type="Proteomes" id="UP000004956">
    <property type="component" value="Unassembled WGS sequence"/>
</dbReference>
<dbReference type="InterPro" id="IPR051686">
    <property type="entry name" value="Lipoprotein_DolP"/>
</dbReference>
<evidence type="ECO:0000259" key="2">
    <source>
        <dbReference type="PROSITE" id="PS50914"/>
    </source>
</evidence>
<name>H3KBE3_9BURK</name>
<feature type="domain" description="BON" evidence="2">
    <location>
        <begin position="50"/>
        <end position="118"/>
    </location>
</feature>
<evidence type="ECO:0000313" key="4">
    <source>
        <dbReference type="Proteomes" id="UP000004956"/>
    </source>
</evidence>
<dbReference type="HOGENOM" id="CLU_083606_1_1_4"/>
<organism evidence="3 4">
    <name type="scientific">Sutterella parvirubra YIT 11816</name>
    <dbReference type="NCBI Taxonomy" id="762967"/>
    <lineage>
        <taxon>Bacteria</taxon>
        <taxon>Pseudomonadati</taxon>
        <taxon>Pseudomonadota</taxon>
        <taxon>Betaproteobacteria</taxon>
        <taxon>Burkholderiales</taxon>
        <taxon>Sutterellaceae</taxon>
        <taxon>Sutterella</taxon>
    </lineage>
</organism>
<feature type="domain" description="BON" evidence="2">
    <location>
        <begin position="127"/>
        <end position="197"/>
    </location>
</feature>
<dbReference type="STRING" id="762967.HMPREF9440_00038"/>
<reference evidence="3 4" key="1">
    <citation type="submission" date="2011-11" db="EMBL/GenBank/DDBJ databases">
        <authorList>
            <person name="Weinstock G."/>
            <person name="Sodergren E."/>
            <person name="Clifton S."/>
            <person name="Fulton L."/>
            <person name="Fulton B."/>
            <person name="Courtney L."/>
            <person name="Fronick C."/>
            <person name="Harrison M."/>
            <person name="Strong C."/>
            <person name="Farmer C."/>
            <person name="Delahaunty K."/>
            <person name="Markovic C."/>
            <person name="Hall O."/>
            <person name="Minx P."/>
            <person name="Tomlinson C."/>
            <person name="Mitreva M."/>
            <person name="Hou S."/>
            <person name="Chen J."/>
            <person name="Wollam A."/>
            <person name="Pepin K.H."/>
            <person name="Johnson M."/>
            <person name="Bhonagiri V."/>
            <person name="Zhang X."/>
            <person name="Suruliraj S."/>
            <person name="Warren W."/>
            <person name="Chinwalla A."/>
            <person name="Mardis E.R."/>
            <person name="Wilson R.K."/>
        </authorList>
    </citation>
    <scope>NUCLEOTIDE SEQUENCE [LARGE SCALE GENOMIC DNA]</scope>
    <source>
        <strain evidence="3 4">YIT 11816</strain>
    </source>
</reference>
<dbReference type="InterPro" id="IPR014004">
    <property type="entry name" value="Transpt-assoc_nodulatn_dom_bac"/>
</dbReference>
<dbReference type="RefSeq" id="WP_008540335.1">
    <property type="nucleotide sequence ID" value="NZ_JH604836.1"/>
</dbReference>
<dbReference type="SMART" id="SM00749">
    <property type="entry name" value="BON"/>
    <property type="match status" value="2"/>
</dbReference>
<feature type="chain" id="PRO_5003588824" evidence="1">
    <location>
        <begin position="20"/>
        <end position="217"/>
    </location>
</feature>
<dbReference type="AlphaFoldDB" id="H3KBE3"/>
<comment type="caution">
    <text evidence="3">The sequence shown here is derived from an EMBL/GenBank/DDBJ whole genome shotgun (WGS) entry which is preliminary data.</text>
</comment>
<dbReference type="PROSITE" id="PS50914">
    <property type="entry name" value="BON"/>
    <property type="match status" value="2"/>
</dbReference>
<dbReference type="PROSITE" id="PS51257">
    <property type="entry name" value="PROKAR_LIPOPROTEIN"/>
    <property type="match status" value="1"/>
</dbReference>
<evidence type="ECO:0000313" key="3">
    <source>
        <dbReference type="EMBL" id="EHY32576.1"/>
    </source>
</evidence>
<keyword evidence="1" id="KW-0732">Signal</keyword>
<dbReference type="PANTHER" id="PTHR34606:SF15">
    <property type="entry name" value="BON DOMAIN-CONTAINING PROTEIN"/>
    <property type="match status" value="1"/>
</dbReference>
<accession>H3KBE3</accession>
<dbReference type="Gene3D" id="3.30.1340.30">
    <property type="match status" value="1"/>
</dbReference>
<dbReference type="InterPro" id="IPR007055">
    <property type="entry name" value="BON_dom"/>
</dbReference>
<dbReference type="PANTHER" id="PTHR34606">
    <property type="entry name" value="BON DOMAIN-CONTAINING PROTEIN"/>
    <property type="match status" value="1"/>
</dbReference>
<dbReference type="EMBL" id="AFBQ01000002">
    <property type="protein sequence ID" value="EHY32576.1"/>
    <property type="molecule type" value="Genomic_DNA"/>
</dbReference>
<proteinExistence type="predicted"/>
<dbReference type="OrthoDB" id="5294487at2"/>
<sequence length="217" mass="22910">MNTIKTSSIALLCAVSALAATGCAPILIGGAAVGTATVMTDRRTTGNIVSDEVIEKRVLYEITQALNNDKHHITVTSYEGRVLLTGEVGSPADRRAAQQIASISSDVRSVVNELAVMDVSSVGTRLSDSLLATKVRTAIIGTDKVSLNQMKVTVDRGIVYLMGVVTSEEAQRTAKRASEVSGVAKVVTVFNIVTQAEIDRRMKDLNSSSKVDASSAQ</sequence>